<accession>A0A1W1E8E6</accession>
<name>A0A1W1E8E6_9ZZZZ</name>
<reference evidence="1" key="1">
    <citation type="submission" date="2016-10" db="EMBL/GenBank/DDBJ databases">
        <authorList>
            <person name="de Groot N.N."/>
        </authorList>
    </citation>
    <scope>NUCLEOTIDE SEQUENCE</scope>
</reference>
<protein>
    <submittedName>
        <fullName evidence="1">Uncharacterized protein</fullName>
    </submittedName>
</protein>
<dbReference type="AlphaFoldDB" id="A0A1W1E8E6"/>
<dbReference type="EMBL" id="FPIB01000011">
    <property type="protein sequence ID" value="SFV90223.1"/>
    <property type="molecule type" value="Genomic_DNA"/>
</dbReference>
<evidence type="ECO:0000313" key="1">
    <source>
        <dbReference type="EMBL" id="SFV90223.1"/>
    </source>
</evidence>
<gene>
    <name evidence="1" type="ORF">MNB_SV-4-306</name>
</gene>
<proteinExistence type="predicted"/>
<organism evidence="1">
    <name type="scientific">hydrothermal vent metagenome</name>
    <dbReference type="NCBI Taxonomy" id="652676"/>
    <lineage>
        <taxon>unclassified sequences</taxon>
        <taxon>metagenomes</taxon>
        <taxon>ecological metagenomes</taxon>
    </lineage>
</organism>
<sequence>MQTSTITLKDGDLIILAMEHASWDMLKAYSNDEIAAMAKEVIISKVEKAKKEIIESCIPTEKEKAIYPSAFVSKAQEIEEEPEFKRFADEVMKRLDAIAEQNNALSEQNRENGERIESMHAAFDMIFKDYSTPKVKTTFLFP</sequence>